<evidence type="ECO:0000313" key="2">
    <source>
        <dbReference type="EMBL" id="RXH78842.1"/>
    </source>
</evidence>
<name>A0A498I9F2_MALDO</name>
<keyword evidence="1" id="KW-1133">Transmembrane helix</keyword>
<dbReference type="EMBL" id="RDQH01000339">
    <property type="protein sequence ID" value="RXH78842.1"/>
    <property type="molecule type" value="Genomic_DNA"/>
</dbReference>
<keyword evidence="3" id="KW-1185">Reference proteome</keyword>
<evidence type="ECO:0000313" key="3">
    <source>
        <dbReference type="Proteomes" id="UP000290289"/>
    </source>
</evidence>
<protein>
    <submittedName>
        <fullName evidence="2">Uncharacterized protein</fullName>
    </submittedName>
</protein>
<proteinExistence type="predicted"/>
<keyword evidence="1" id="KW-0472">Membrane</keyword>
<accession>A0A498I9F2</accession>
<organism evidence="2 3">
    <name type="scientific">Malus domestica</name>
    <name type="common">Apple</name>
    <name type="synonym">Pyrus malus</name>
    <dbReference type="NCBI Taxonomy" id="3750"/>
    <lineage>
        <taxon>Eukaryota</taxon>
        <taxon>Viridiplantae</taxon>
        <taxon>Streptophyta</taxon>
        <taxon>Embryophyta</taxon>
        <taxon>Tracheophyta</taxon>
        <taxon>Spermatophyta</taxon>
        <taxon>Magnoliopsida</taxon>
        <taxon>eudicotyledons</taxon>
        <taxon>Gunneridae</taxon>
        <taxon>Pentapetalae</taxon>
        <taxon>rosids</taxon>
        <taxon>fabids</taxon>
        <taxon>Rosales</taxon>
        <taxon>Rosaceae</taxon>
        <taxon>Amygdaloideae</taxon>
        <taxon>Maleae</taxon>
        <taxon>Malus</taxon>
    </lineage>
</organism>
<comment type="caution">
    <text evidence="2">The sequence shown here is derived from an EMBL/GenBank/DDBJ whole genome shotgun (WGS) entry which is preliminary data.</text>
</comment>
<dbReference type="STRING" id="3750.A0A498I9F2"/>
<evidence type="ECO:0000256" key="1">
    <source>
        <dbReference type="SAM" id="Phobius"/>
    </source>
</evidence>
<keyword evidence="1" id="KW-0812">Transmembrane</keyword>
<reference evidence="2 3" key="1">
    <citation type="submission" date="2018-10" db="EMBL/GenBank/DDBJ databases">
        <title>A high-quality apple genome assembly.</title>
        <authorList>
            <person name="Hu J."/>
        </authorList>
    </citation>
    <scope>NUCLEOTIDE SEQUENCE [LARGE SCALE GENOMIC DNA]</scope>
    <source>
        <strain evidence="3">cv. HFTH1</strain>
        <tissue evidence="2">Young leaf</tissue>
    </source>
</reference>
<feature type="transmembrane region" description="Helical" evidence="1">
    <location>
        <begin position="166"/>
        <end position="187"/>
    </location>
</feature>
<dbReference type="Proteomes" id="UP000290289">
    <property type="component" value="Chromosome 13"/>
</dbReference>
<sequence length="350" mass="40307">MSYRPLLKVPAKMAWYILLFIKWIAEKYGMIKYNDSMSVQYIRLVSRNRMFDCTATQKQIGYSPVISRESFMSFSFNCTLALPYVFLHEGVTLTIESFSNLARNSSFPTFRNFNEESKVEKVVFRCSIFNLILHGPMVIRNLVPSLTSTDEKVADILRWHDEKKSFTYFLALSMLYYWFFLSGRTFASSISKLLLLIPETVVKDKIAKHSIFVEQRGLLFETTGPRTWVGYFLQGMDHNNSFPSVKCMTPGNVQFHFAAPLFFLKLILSQALTALIGVALVLAFTLFFVCEQYESEIDGLTKLLFNGFISASGSLRRNLPASMQLYLEKHGILHHDKGIKLCIEWERLVT</sequence>
<feature type="transmembrane region" description="Helical" evidence="1">
    <location>
        <begin position="267"/>
        <end position="290"/>
    </location>
</feature>
<gene>
    <name evidence="2" type="ORF">DVH24_002360</name>
</gene>
<dbReference type="AlphaFoldDB" id="A0A498I9F2"/>